<dbReference type="InterPro" id="IPR036871">
    <property type="entry name" value="PX_dom_sf"/>
</dbReference>
<dbReference type="PANTHER" id="PTHR12326">
    <property type="entry name" value="PLECKSTRIN HOMOLOGY DOMAIN CONTAINING PROTEIN"/>
    <property type="match status" value="1"/>
</dbReference>
<evidence type="ECO:0000313" key="8">
    <source>
        <dbReference type="Proteomes" id="UP000827721"/>
    </source>
</evidence>
<feature type="compositionally biased region" description="Basic and acidic residues" evidence="5">
    <location>
        <begin position="1"/>
        <end position="11"/>
    </location>
</feature>
<reference evidence="7 8" key="1">
    <citation type="submission" date="2021-02" db="EMBL/GenBank/DDBJ databases">
        <title>Plant Genome Project.</title>
        <authorList>
            <person name="Zhang R.-G."/>
        </authorList>
    </citation>
    <scope>NUCLEOTIDE SEQUENCE [LARGE SCALE GENOMIC DNA]</scope>
    <source>
        <tissue evidence="7">Leaves</tissue>
    </source>
</reference>
<dbReference type="InterPro" id="IPR001683">
    <property type="entry name" value="PX_dom"/>
</dbReference>
<dbReference type="PANTHER" id="PTHR12326:SF3">
    <property type="entry name" value="DIFFERENTIALLY EXPRESSED IN FDCP 8 HOMOLOG"/>
    <property type="match status" value="1"/>
</dbReference>
<sequence length="1163" mass="128716">MNNGEGTRENVSEVASPDPFQSKSDGSDASPLSLSRYSSCGESEFERYCSANSVMGTPSMHSSFGTSFNDCLDSEFGSFRSLGFGDDVSFENFSLGGNCRLSSGDHGIEFCQGRNDEDAKIESGFSGLRLSGDNDNDARNGDEGMKINNMGMVSDDKGTLGGNVSNLSIQGSGGSSGRSFIGDGVGNGAGTEPEIEEGSLLRGDNQRKGNCLDGLDLQLRGEFEGREMEGEEDGTSSRYAHSEGEDSMYNYGSDDEHRVDSYYPRNVEYVQQSKCENENPLHINSHVAFGSEDWNDFEQEVGEQNPSSLTSDKLQYRREMNLESERNLKNFISVTPFRLPSDSQKEQRNDATDLPVISKEVQGANEAKKNINHSIVSLTGFPSSGEAEHVEEVKDIPVANYQVHGVDMLVEETKTSFPTSTGFPRSSGSEQDVRDILVTSHQVQGSNDVTMHFYNSSSSDVFEMEQNPHVEKALSKIRFNMIDSGMVTNHQHGNTKEIISNGSCGENQEFGYFKAQLDPLADISVDQHCSDSTVFPKELNSKFLENCETEVCPSKLGNILIASKSSPASADIFEDHPAADKYKAYQHVFMHVIVAACFLIFYRNILQRENLELNDFYDEVVHEMEEILLDYSESPGARFSPSNQMFQSQLSLPQRDGGLTASTSGIDDTYPLTPLLPRIDGVEVVGAKQKKGDVSLSERLVGVKEYTVYRIRVWSGKDKWEVERRYRDFFTLYRRLKSLFTDQGWILPSPWSSVEKESRKIFGNSSPDVVAERSVLIQECLQSILHSTYFSSPPSALIWFLSPQESLPSSPALNILLDRSKSFTGRVDAENFSTLGKTISLIVEVRPYKSTKQMLEAQHYTCAGCHKHFDDGMTLMQDLVQTFGWGKPRLCEYTGQLFCSSCHTNETAVLPARVLHHWDFTQYPVSQMAKSYLDSVHDQPMLCVSAVNPFLFSKVPALQHVMGLRKKIGNMLPLVRCPFRTSINKVLGSRRYLLEGNDFFALRDLIDLSKGPFAALPVMVENVSRKILEHITEQCLICCDVGVPCSARQACNDPSSLIFTFQEGEVERCKSCEAVFHKPCFKKLTYCPCGSPVGGEAGNSSKRVSHSASGETNRSLTLLGNKSGSGLSIGLLSGLFSKAKPEKAEHKDRDTVILMGSLPSTSL</sequence>
<dbReference type="SMART" id="SM00312">
    <property type="entry name" value="PX"/>
    <property type="match status" value="1"/>
</dbReference>
<gene>
    <name evidence="7" type="ORF">JRO89_XS13G0199000</name>
</gene>
<evidence type="ECO:0000313" key="7">
    <source>
        <dbReference type="EMBL" id="KAH7550474.1"/>
    </source>
</evidence>
<keyword evidence="8" id="KW-1185">Reference proteome</keyword>
<feature type="region of interest" description="Disordered" evidence="5">
    <location>
        <begin position="224"/>
        <end position="256"/>
    </location>
</feature>
<dbReference type="Pfam" id="PF13901">
    <property type="entry name" value="RH_dom"/>
    <property type="match status" value="1"/>
</dbReference>
<dbReference type="InterPro" id="IPR051366">
    <property type="entry name" value="DEF8"/>
</dbReference>
<dbReference type="Proteomes" id="UP000827721">
    <property type="component" value="Unassembled WGS sequence"/>
</dbReference>
<dbReference type="CDD" id="cd06093">
    <property type="entry name" value="PX_domain"/>
    <property type="match status" value="1"/>
</dbReference>
<name>A0ABQ8H9A0_9ROSI</name>
<evidence type="ECO:0000256" key="3">
    <source>
        <dbReference type="ARBA" id="ARBA00022771"/>
    </source>
</evidence>
<feature type="region of interest" description="Disordered" evidence="5">
    <location>
        <begin position="1"/>
        <end position="35"/>
    </location>
</feature>
<dbReference type="Gene3D" id="3.30.1520.10">
    <property type="entry name" value="Phox-like domain"/>
    <property type="match status" value="1"/>
</dbReference>
<evidence type="ECO:0000256" key="5">
    <source>
        <dbReference type="SAM" id="MobiDB-lite"/>
    </source>
</evidence>
<proteinExistence type="predicted"/>
<evidence type="ECO:0000259" key="6">
    <source>
        <dbReference type="PROSITE" id="PS50195"/>
    </source>
</evidence>
<keyword evidence="2" id="KW-0677">Repeat</keyword>
<dbReference type="Pfam" id="PF00787">
    <property type="entry name" value="PX"/>
    <property type="match status" value="1"/>
</dbReference>
<dbReference type="InterPro" id="IPR025258">
    <property type="entry name" value="RH_dom"/>
</dbReference>
<dbReference type="SUPFAM" id="SSF64268">
    <property type="entry name" value="PX domain"/>
    <property type="match status" value="1"/>
</dbReference>
<evidence type="ECO:0000256" key="2">
    <source>
        <dbReference type="ARBA" id="ARBA00022737"/>
    </source>
</evidence>
<evidence type="ECO:0000256" key="4">
    <source>
        <dbReference type="ARBA" id="ARBA00022833"/>
    </source>
</evidence>
<dbReference type="EMBL" id="JAFEMO010000013">
    <property type="protein sequence ID" value="KAH7550474.1"/>
    <property type="molecule type" value="Genomic_DNA"/>
</dbReference>
<feature type="region of interest" description="Disordered" evidence="5">
    <location>
        <begin position="186"/>
        <end position="207"/>
    </location>
</feature>
<comment type="caution">
    <text evidence="7">The sequence shown here is derived from an EMBL/GenBank/DDBJ whole genome shotgun (WGS) entry which is preliminary data.</text>
</comment>
<protein>
    <recommendedName>
        <fullName evidence="6">PX domain-containing protein</fullName>
    </recommendedName>
</protein>
<accession>A0ABQ8H9A0</accession>
<keyword evidence="4" id="KW-0862">Zinc</keyword>
<feature type="domain" description="PX" evidence="6">
    <location>
        <begin position="687"/>
        <end position="807"/>
    </location>
</feature>
<dbReference type="PROSITE" id="PS50195">
    <property type="entry name" value="PX"/>
    <property type="match status" value="1"/>
</dbReference>
<keyword evidence="1" id="KW-0479">Metal-binding</keyword>
<dbReference type="SMART" id="SM01175">
    <property type="entry name" value="DUF4206"/>
    <property type="match status" value="1"/>
</dbReference>
<organism evidence="7 8">
    <name type="scientific">Xanthoceras sorbifolium</name>
    <dbReference type="NCBI Taxonomy" id="99658"/>
    <lineage>
        <taxon>Eukaryota</taxon>
        <taxon>Viridiplantae</taxon>
        <taxon>Streptophyta</taxon>
        <taxon>Embryophyta</taxon>
        <taxon>Tracheophyta</taxon>
        <taxon>Spermatophyta</taxon>
        <taxon>Magnoliopsida</taxon>
        <taxon>eudicotyledons</taxon>
        <taxon>Gunneridae</taxon>
        <taxon>Pentapetalae</taxon>
        <taxon>rosids</taxon>
        <taxon>malvids</taxon>
        <taxon>Sapindales</taxon>
        <taxon>Sapindaceae</taxon>
        <taxon>Xanthoceroideae</taxon>
        <taxon>Xanthoceras</taxon>
    </lineage>
</organism>
<keyword evidence="3" id="KW-0863">Zinc-finger</keyword>
<evidence type="ECO:0000256" key="1">
    <source>
        <dbReference type="ARBA" id="ARBA00022723"/>
    </source>
</evidence>